<proteinExistence type="predicted"/>
<dbReference type="RefSeq" id="WP_044004377.1">
    <property type="nucleotide sequence ID" value="NZ_CP007646.1"/>
</dbReference>
<keyword evidence="1" id="KW-1133">Transmembrane helix</keyword>
<sequence>MNSEITKYLQELKKYLRRLDDSEIKDIEDFYTEYLEDAGVQTRAEIEEKVGIPRQLSLRILADYSLKDDGKESGGILPKTNIKTAWLIILALLATPATLIIGVALLGVLVAAIGVAFAVAVTIIALAGAAIFITLTSLYVGIFLLFTKLGVGLFYLGIGIIGIGALMVILPIIYLIIVTVVKMVANFIRYIYRRFNKKGVR</sequence>
<feature type="transmembrane region" description="Helical" evidence="1">
    <location>
        <begin position="142"/>
        <end position="166"/>
    </location>
</feature>
<evidence type="ECO:0000256" key="1">
    <source>
        <dbReference type="SAM" id="Phobius"/>
    </source>
</evidence>
<dbReference type="AlphaFoldDB" id="A0A089QA12"/>
<name>A0A089QA12_9LACO</name>
<keyword evidence="1" id="KW-0472">Membrane</keyword>
<evidence type="ECO:0000313" key="2">
    <source>
        <dbReference type="EMBL" id="AIR09899.1"/>
    </source>
</evidence>
<dbReference type="Proteomes" id="UP000029488">
    <property type="component" value="Chromosome"/>
</dbReference>
<dbReference type="KEGG" id="lsj:LSJ_0135"/>
<gene>
    <name evidence="2" type="ORF">LSJ_0135</name>
</gene>
<evidence type="ECO:0000313" key="3">
    <source>
        <dbReference type="Proteomes" id="UP000029488"/>
    </source>
</evidence>
<feature type="transmembrane region" description="Helical" evidence="1">
    <location>
        <begin position="172"/>
        <end position="192"/>
    </location>
</feature>
<keyword evidence="1" id="KW-0812">Transmembrane</keyword>
<organism evidence="2 3">
    <name type="scientific">Ligilactobacillus salivarius</name>
    <dbReference type="NCBI Taxonomy" id="1624"/>
    <lineage>
        <taxon>Bacteria</taxon>
        <taxon>Bacillati</taxon>
        <taxon>Bacillota</taxon>
        <taxon>Bacilli</taxon>
        <taxon>Lactobacillales</taxon>
        <taxon>Lactobacillaceae</taxon>
        <taxon>Ligilactobacillus</taxon>
    </lineage>
</organism>
<dbReference type="EMBL" id="CP007646">
    <property type="protein sequence ID" value="AIR09899.1"/>
    <property type="molecule type" value="Genomic_DNA"/>
</dbReference>
<feature type="transmembrane region" description="Helical" evidence="1">
    <location>
        <begin position="85"/>
        <end position="106"/>
    </location>
</feature>
<feature type="transmembrane region" description="Helical" evidence="1">
    <location>
        <begin position="112"/>
        <end position="135"/>
    </location>
</feature>
<evidence type="ECO:0008006" key="4">
    <source>
        <dbReference type="Google" id="ProtNLM"/>
    </source>
</evidence>
<accession>A0A089QA12</accession>
<protein>
    <recommendedName>
        <fullName evidence="4">DUF1700 domain-containing protein</fullName>
    </recommendedName>
</protein>
<reference evidence="2 3" key="1">
    <citation type="journal article" date="2014" name="BMC Genomics">
        <title>Unusual genome complexity in Lactobacillus salivarius JCM1046.</title>
        <authorList>
            <person name="Raftis E.J."/>
            <person name="Forde B.M."/>
            <person name="Claesson M.J."/>
            <person name="O'Toole P.W."/>
        </authorList>
    </citation>
    <scope>NUCLEOTIDE SEQUENCE [LARGE SCALE GENOMIC DNA]</scope>
    <source>
        <strain evidence="2 3">JCM1046</strain>
    </source>
</reference>
<dbReference type="Pfam" id="PF22564">
    <property type="entry name" value="HAAS"/>
    <property type="match status" value="1"/>
</dbReference>